<proteinExistence type="inferred from homology"/>
<dbReference type="GO" id="GO:0003735">
    <property type="term" value="F:structural constituent of ribosome"/>
    <property type="evidence" value="ECO:0007669"/>
    <property type="project" value="InterPro"/>
</dbReference>
<dbReference type="PIRSF" id="PIRSF002158">
    <property type="entry name" value="Ribosomal_L2"/>
    <property type="match status" value="1"/>
</dbReference>
<dbReference type="InterPro" id="IPR012340">
    <property type="entry name" value="NA-bd_OB-fold"/>
</dbReference>
<evidence type="ECO:0000256" key="5">
    <source>
        <dbReference type="HAMAP-Rule" id="MF_01320"/>
    </source>
</evidence>
<dbReference type="Pfam" id="PF00181">
    <property type="entry name" value="Ribosomal_L2_N"/>
    <property type="match status" value="1"/>
</dbReference>
<feature type="domain" description="Large ribosomal subunit protein uL2 C-terminal" evidence="7">
    <location>
        <begin position="124"/>
        <end position="252"/>
    </location>
</feature>
<evidence type="ECO:0000259" key="8">
    <source>
        <dbReference type="SMART" id="SM01383"/>
    </source>
</evidence>
<dbReference type="PANTHER" id="PTHR13691">
    <property type="entry name" value="RIBOSOMAL PROTEIN L2"/>
    <property type="match status" value="1"/>
</dbReference>
<dbReference type="GO" id="GO:0019843">
    <property type="term" value="F:rRNA binding"/>
    <property type="evidence" value="ECO:0007669"/>
    <property type="project" value="UniProtKB-UniRule"/>
</dbReference>
<dbReference type="PROSITE" id="PS00467">
    <property type="entry name" value="RIBOSOMAL_L2"/>
    <property type="match status" value="1"/>
</dbReference>
<evidence type="ECO:0000256" key="6">
    <source>
        <dbReference type="SAM" id="MobiDB-lite"/>
    </source>
</evidence>
<comment type="subunit">
    <text evidence="5">Part of the 50S ribosomal subunit. Forms a bridge to the 30S subunit in the 70S ribosome.</text>
</comment>
<reference evidence="9 10" key="1">
    <citation type="journal article" date="2015" name="Microbiome">
        <title>Genomic resolution of linkages in carbon, nitrogen, and sulfur cycling among widespread estuary sediment bacteria.</title>
        <authorList>
            <person name="Baker B.J."/>
            <person name="Lazar C.S."/>
            <person name="Teske A.P."/>
            <person name="Dick G.J."/>
        </authorList>
    </citation>
    <scope>NUCLEOTIDE SEQUENCE [LARGE SCALE GENOMIC DNA]</scope>
    <source>
        <strain evidence="9">DG_26</strain>
    </source>
</reference>
<dbReference type="AlphaFoldDB" id="A0A0S7WJQ9"/>
<feature type="region of interest" description="Disordered" evidence="6">
    <location>
        <begin position="223"/>
        <end position="273"/>
    </location>
</feature>
<dbReference type="NCBIfam" id="TIGR01171">
    <property type="entry name" value="rplB_bact"/>
    <property type="match status" value="1"/>
</dbReference>
<dbReference type="Gene3D" id="2.30.30.30">
    <property type="match status" value="1"/>
</dbReference>
<dbReference type="FunFam" id="4.10.950.10:FF:000001">
    <property type="entry name" value="50S ribosomal protein L2"/>
    <property type="match status" value="1"/>
</dbReference>
<evidence type="ECO:0000256" key="1">
    <source>
        <dbReference type="ARBA" id="ARBA00005636"/>
    </source>
</evidence>
<dbReference type="InterPro" id="IPR014722">
    <property type="entry name" value="Rib_uL2_dom2"/>
</dbReference>
<dbReference type="GO" id="GO:0016740">
    <property type="term" value="F:transferase activity"/>
    <property type="evidence" value="ECO:0007669"/>
    <property type="project" value="InterPro"/>
</dbReference>
<dbReference type="InterPro" id="IPR002171">
    <property type="entry name" value="Ribosomal_uL2"/>
</dbReference>
<feature type="domain" description="Large ribosomal subunit protein uL2 RNA-binding" evidence="8">
    <location>
        <begin position="42"/>
        <end position="118"/>
    </location>
</feature>
<feature type="region of interest" description="Disordered" evidence="6">
    <location>
        <begin position="110"/>
        <end position="130"/>
    </location>
</feature>
<evidence type="ECO:0000313" key="10">
    <source>
        <dbReference type="Proteomes" id="UP000051124"/>
    </source>
</evidence>
<dbReference type="PANTHER" id="PTHR13691:SF5">
    <property type="entry name" value="LARGE RIBOSOMAL SUBUNIT PROTEIN UL2M"/>
    <property type="match status" value="1"/>
</dbReference>
<dbReference type="EMBL" id="LIZT01000022">
    <property type="protein sequence ID" value="KPJ50414.1"/>
    <property type="molecule type" value="Genomic_DNA"/>
</dbReference>
<dbReference type="PATRIC" id="fig|1703771.3.peg.735"/>
<gene>
    <name evidence="5 9" type="primary">rplB</name>
    <name evidence="9" type="ORF">AMJ40_02985</name>
</gene>
<keyword evidence="2 5" id="KW-0689">Ribosomal protein</keyword>
<dbReference type="InterPro" id="IPR005880">
    <property type="entry name" value="Ribosomal_uL2_bac/org-type"/>
</dbReference>
<evidence type="ECO:0000256" key="3">
    <source>
        <dbReference type="ARBA" id="ARBA00023274"/>
    </source>
</evidence>
<feature type="region of interest" description="Disordered" evidence="6">
    <location>
        <begin position="35"/>
        <end position="57"/>
    </location>
</feature>
<comment type="similarity">
    <text evidence="1 5">Belongs to the universal ribosomal protein uL2 family.</text>
</comment>
<dbReference type="SMART" id="SM01383">
    <property type="entry name" value="Ribosomal_L2"/>
    <property type="match status" value="1"/>
</dbReference>
<keyword evidence="5" id="KW-0694">RNA-binding</keyword>
<feature type="compositionally biased region" description="Polar residues" evidence="6">
    <location>
        <begin position="116"/>
        <end position="129"/>
    </location>
</feature>
<comment type="function">
    <text evidence="5">One of the primary rRNA binding proteins. Required for association of the 30S and 50S subunits to form the 70S ribosome, for tRNA binding and peptide bond formation. It has been suggested to have peptidyltransferase activity; this is somewhat controversial. Makes several contacts with the 16S rRNA in the 70S ribosome.</text>
</comment>
<dbReference type="SUPFAM" id="SSF50249">
    <property type="entry name" value="Nucleic acid-binding proteins"/>
    <property type="match status" value="1"/>
</dbReference>
<keyword evidence="3 5" id="KW-0687">Ribonucleoprotein</keyword>
<dbReference type="Gene3D" id="2.40.50.140">
    <property type="entry name" value="Nucleic acid-binding proteins"/>
    <property type="match status" value="1"/>
</dbReference>
<dbReference type="InterPro" id="IPR022666">
    <property type="entry name" value="Ribosomal_uL2_RNA-bd_dom"/>
</dbReference>
<dbReference type="InterPro" id="IPR022669">
    <property type="entry name" value="Ribosomal_uL2_C"/>
</dbReference>
<sequence length="273" mass="29744">MGIKKHRPITPTLRYQTVSDFAELTRRTPYKRLLRPLKSSGGRNNSGRVTSRARGGGHKRKYRLIDFKRDKVGMAGRVESIEYDPNRSARIALLVYPDGERRYVLAPDGLKKDDSVQSGPSSPLKTGNTLPLREIPVGMAIHNVELKKGKGGALVRGAGTSAQILAKEGAYAHVKLPSGEVRLIRSECFATIGQVSNPEHGSGSLGKAGRSRWLGKRPKVRGVAMNPVDHPMGGGEGKASGGRHPCSPTGLKSKGKKTRKRKPSDMFIVQRRK</sequence>
<dbReference type="Pfam" id="PF03947">
    <property type="entry name" value="Ribosomal_L2_C"/>
    <property type="match status" value="1"/>
</dbReference>
<comment type="caution">
    <text evidence="9">The sequence shown here is derived from an EMBL/GenBank/DDBJ whole genome shotgun (WGS) entry which is preliminary data.</text>
</comment>
<evidence type="ECO:0000259" key="7">
    <source>
        <dbReference type="SMART" id="SM01382"/>
    </source>
</evidence>
<dbReference type="InterPro" id="IPR008991">
    <property type="entry name" value="Translation_prot_SH3-like_sf"/>
</dbReference>
<dbReference type="InterPro" id="IPR022671">
    <property type="entry name" value="Ribosomal_uL2_CS"/>
</dbReference>
<name>A0A0S7WJQ9_UNCT6</name>
<keyword evidence="5" id="KW-0699">rRNA-binding</keyword>
<evidence type="ECO:0000256" key="2">
    <source>
        <dbReference type="ARBA" id="ARBA00022980"/>
    </source>
</evidence>
<dbReference type="Proteomes" id="UP000051124">
    <property type="component" value="Unassembled WGS sequence"/>
</dbReference>
<dbReference type="GO" id="GO:0002181">
    <property type="term" value="P:cytoplasmic translation"/>
    <property type="evidence" value="ECO:0007669"/>
    <property type="project" value="TreeGrafter"/>
</dbReference>
<dbReference type="Gene3D" id="4.10.950.10">
    <property type="entry name" value="Ribosomal protein L2, domain 3"/>
    <property type="match status" value="1"/>
</dbReference>
<organism evidence="9 10">
    <name type="scientific">candidate division TA06 bacterium DG_26</name>
    <dbReference type="NCBI Taxonomy" id="1703771"/>
    <lineage>
        <taxon>Bacteria</taxon>
        <taxon>Bacteria division TA06</taxon>
    </lineage>
</organism>
<protein>
    <recommendedName>
        <fullName evidence="4 5">Large ribosomal subunit protein uL2</fullName>
    </recommendedName>
</protein>
<dbReference type="SMART" id="SM01382">
    <property type="entry name" value="Ribosomal_L2_C"/>
    <property type="match status" value="1"/>
</dbReference>
<dbReference type="InterPro" id="IPR014726">
    <property type="entry name" value="Ribosomal_uL2_dom3"/>
</dbReference>
<dbReference type="HAMAP" id="MF_01320_B">
    <property type="entry name" value="Ribosomal_uL2_B"/>
    <property type="match status" value="1"/>
</dbReference>
<dbReference type="GO" id="GO:0015934">
    <property type="term" value="C:large ribosomal subunit"/>
    <property type="evidence" value="ECO:0007669"/>
    <property type="project" value="InterPro"/>
</dbReference>
<evidence type="ECO:0000313" key="9">
    <source>
        <dbReference type="EMBL" id="KPJ50414.1"/>
    </source>
</evidence>
<accession>A0A0S7WJQ9</accession>
<evidence type="ECO:0000256" key="4">
    <source>
        <dbReference type="ARBA" id="ARBA00035242"/>
    </source>
</evidence>
<dbReference type="SUPFAM" id="SSF50104">
    <property type="entry name" value="Translation proteins SH3-like domain"/>
    <property type="match status" value="1"/>
</dbReference>
<dbReference type="FunFam" id="2.30.30.30:FF:000001">
    <property type="entry name" value="50S ribosomal protein L2"/>
    <property type="match status" value="1"/>
</dbReference>
<dbReference type="FunFam" id="2.40.50.140:FF:000003">
    <property type="entry name" value="50S ribosomal protein L2"/>
    <property type="match status" value="1"/>
</dbReference>
<feature type="compositionally biased region" description="Basic residues" evidence="6">
    <location>
        <begin position="253"/>
        <end position="262"/>
    </location>
</feature>